<protein>
    <submittedName>
        <fullName evidence="1">Uncharacterized protein</fullName>
    </submittedName>
</protein>
<dbReference type="InterPro" id="IPR037019">
    <property type="entry name" value="Glyco_hydro_7_sf"/>
</dbReference>
<accession>A0ABN9Y0Y7</accession>
<name>A0ABN9Y0Y7_9DINO</name>
<dbReference type="Gene3D" id="2.70.100.10">
    <property type="entry name" value="Glycoside hydrolase, family 7, domain"/>
    <property type="match status" value="1"/>
</dbReference>
<evidence type="ECO:0000313" key="1">
    <source>
        <dbReference type="EMBL" id="CAK0905475.1"/>
    </source>
</evidence>
<reference evidence="1" key="1">
    <citation type="submission" date="2023-10" db="EMBL/GenBank/DDBJ databases">
        <authorList>
            <person name="Chen Y."/>
            <person name="Shah S."/>
            <person name="Dougan E. K."/>
            <person name="Thang M."/>
            <person name="Chan C."/>
        </authorList>
    </citation>
    <scope>NUCLEOTIDE SEQUENCE [LARGE SCALE GENOMIC DNA]</scope>
</reference>
<comment type="caution">
    <text evidence="1">The sequence shown here is derived from an EMBL/GenBank/DDBJ whole genome shotgun (WGS) entry which is preliminary data.</text>
</comment>
<dbReference type="SUPFAM" id="SSF49899">
    <property type="entry name" value="Concanavalin A-like lectins/glucanases"/>
    <property type="match status" value="1"/>
</dbReference>
<dbReference type="InterPro" id="IPR013320">
    <property type="entry name" value="ConA-like_dom_sf"/>
</dbReference>
<dbReference type="EMBL" id="CAUYUJ010021566">
    <property type="protein sequence ID" value="CAK0905475.1"/>
    <property type="molecule type" value="Genomic_DNA"/>
</dbReference>
<evidence type="ECO:0000313" key="2">
    <source>
        <dbReference type="Proteomes" id="UP001189429"/>
    </source>
</evidence>
<gene>
    <name evidence="1" type="ORF">PCOR1329_LOCUS81172</name>
</gene>
<dbReference type="Proteomes" id="UP001189429">
    <property type="component" value="Unassembled WGS sequence"/>
</dbReference>
<keyword evidence="2" id="KW-1185">Reference proteome</keyword>
<sequence length="238" mass="25575">MEANQFAWHSTLHTATDHSGVGGGFGGGDSWNGPRDWGSAEYGPGANCVDTAAPFDVAVSFPVDSQGALAAMEVTLSQSGKSCPLSVRLGTYEGMAELSQALEAGMTPIVSYWAANDMLWMDGPGTDGQGPCTVDDMDRCVREVRQILRLLRGGEDRRCATGQLLQRRRREAVLGQPAARGRRGRQRLRRRTCDALAGARAGGRGGGRLQRRLLPLRQEAEGGLQGGQVLRRSWLPVL</sequence>
<organism evidence="1 2">
    <name type="scientific">Prorocentrum cordatum</name>
    <dbReference type="NCBI Taxonomy" id="2364126"/>
    <lineage>
        <taxon>Eukaryota</taxon>
        <taxon>Sar</taxon>
        <taxon>Alveolata</taxon>
        <taxon>Dinophyceae</taxon>
        <taxon>Prorocentrales</taxon>
        <taxon>Prorocentraceae</taxon>
        <taxon>Prorocentrum</taxon>
    </lineage>
</organism>
<proteinExistence type="predicted"/>